<evidence type="ECO:0000313" key="3">
    <source>
        <dbReference type="EMBL" id="GCE14261.1"/>
    </source>
</evidence>
<gene>
    <name evidence="2" type="ORF">KTT_40660</name>
    <name evidence="3" type="ORF">KTT_41200</name>
</gene>
<organism evidence="3 4">
    <name type="scientific">Tengunoibacter tsumagoiensis</name>
    <dbReference type="NCBI Taxonomy" id="2014871"/>
    <lineage>
        <taxon>Bacteria</taxon>
        <taxon>Bacillati</taxon>
        <taxon>Chloroflexota</taxon>
        <taxon>Ktedonobacteria</taxon>
        <taxon>Ktedonobacterales</taxon>
        <taxon>Dictyobacteraceae</taxon>
        <taxon>Tengunoibacter</taxon>
    </lineage>
</organism>
<dbReference type="RefSeq" id="WP_126581676.1">
    <property type="nucleotide sequence ID" value="NZ_BIFR01000001.1"/>
</dbReference>
<dbReference type="Proteomes" id="UP000287352">
    <property type="component" value="Unassembled WGS sequence"/>
</dbReference>
<dbReference type="AlphaFoldDB" id="A0A402A5G4"/>
<comment type="caution">
    <text evidence="3">The sequence shown here is derived from an EMBL/GenBank/DDBJ whole genome shotgun (WGS) entry which is preliminary data.</text>
</comment>
<reference evidence="3" key="2">
    <citation type="journal article" date="2019" name="Int. J. Syst. Evol. Microbiol.">
        <title>Tengunoibacter tsumagoiensis gen. nov., sp. nov., Dictyobacter kobayashii sp. nov., Dictyobacter alpinus sp. nov., and description of Dictyobacteraceae fam. nov. within the order Ktedonobacterales isolated from Tengu-no-mugimeshi, a soil-like granular mass of micro-organisms, and emended descriptions of the genera Ktedonobacter and Dictyobacter.</title>
        <authorList>
            <person name="Wang C."/>
            <person name="Zheng Y."/>
            <person name="Sakai Y."/>
            <person name="Toyoda A."/>
            <person name="Minakuchi Y."/>
            <person name="Abe K."/>
            <person name="Yokota A."/>
            <person name="Yabe S."/>
        </authorList>
    </citation>
    <scope>NUCLEOTIDE SEQUENCE</scope>
    <source>
        <strain evidence="3">Uno3</strain>
    </source>
</reference>
<dbReference type="EMBL" id="BIFR01000001">
    <property type="protein sequence ID" value="GCE14207.1"/>
    <property type="molecule type" value="Genomic_DNA"/>
</dbReference>
<name>A0A402A5G4_9CHLR</name>
<feature type="region of interest" description="Disordered" evidence="1">
    <location>
        <begin position="122"/>
        <end position="144"/>
    </location>
</feature>
<evidence type="ECO:0000313" key="2">
    <source>
        <dbReference type="EMBL" id="GCE14207.1"/>
    </source>
</evidence>
<evidence type="ECO:0000313" key="4">
    <source>
        <dbReference type="Proteomes" id="UP000287352"/>
    </source>
</evidence>
<dbReference type="EMBL" id="BIFR01000001">
    <property type="protein sequence ID" value="GCE14261.1"/>
    <property type="molecule type" value="Genomic_DNA"/>
</dbReference>
<reference evidence="4" key="1">
    <citation type="submission" date="2018-12" db="EMBL/GenBank/DDBJ databases">
        <title>Tengunoibacter tsumagoiensis gen. nov., sp. nov., Dictyobacter kobayashii sp. nov., D. alpinus sp. nov., and D. joshuensis sp. nov. and description of Dictyobacteraceae fam. nov. within the order Ktedonobacterales isolated from Tengu-no-mugimeshi.</title>
        <authorList>
            <person name="Wang C.M."/>
            <person name="Zheng Y."/>
            <person name="Sakai Y."/>
            <person name="Toyoda A."/>
            <person name="Minakuchi Y."/>
            <person name="Abe K."/>
            <person name="Yokota A."/>
            <person name="Yabe S."/>
        </authorList>
    </citation>
    <scope>NUCLEOTIDE SEQUENCE [LARGE SCALE GENOMIC DNA]</scope>
    <source>
        <strain evidence="4">Uno3</strain>
    </source>
</reference>
<evidence type="ECO:0000256" key="1">
    <source>
        <dbReference type="SAM" id="MobiDB-lite"/>
    </source>
</evidence>
<proteinExistence type="predicted"/>
<keyword evidence="4" id="KW-1185">Reference proteome</keyword>
<sequence>MGLHAIHDDGSIHWRCHHKACKPLQAHVSHDDIYFVNHDLVALPPCSCGSRMFVRVAFTPEELAATNAIQYGMVPEEMTLPHALTGEPIPVMIPALRPIGANPFFARHQEFAKHLEAHGKRYIAPKSSADEKEKEMDDDSTAES</sequence>
<protein>
    <submittedName>
        <fullName evidence="3">Uncharacterized protein</fullName>
    </submittedName>
</protein>
<accession>A0A402A5G4</accession>